<dbReference type="EMBL" id="BA000004">
    <property type="protein sequence ID" value="BAB05485.1"/>
    <property type="molecule type" value="Genomic_DNA"/>
</dbReference>
<keyword evidence="2" id="KW-1185">Reference proteome</keyword>
<protein>
    <submittedName>
        <fullName evidence="1">BH1766 protein</fullName>
    </submittedName>
</protein>
<sequence length="29" mass="3388">MTRALLIMFFVLIGMVLFFATQLHDKAIF</sequence>
<proteinExistence type="predicted"/>
<dbReference type="KEGG" id="bha:BH1766"/>
<gene>
    <name evidence="1" type="ordered locus">BH1766</name>
</gene>
<evidence type="ECO:0000313" key="1">
    <source>
        <dbReference type="EMBL" id="BAB05485.1"/>
    </source>
</evidence>
<accession>Q9KC08</accession>
<dbReference type="HOGENOM" id="CLU_3408654_0_0_9"/>
<name>Q9KC08_HALH5</name>
<dbReference type="STRING" id="272558.gene:10727664"/>
<dbReference type="PIR" id="F83870">
    <property type="entry name" value="F83870"/>
</dbReference>
<organism evidence="1 2">
    <name type="scientific">Halalkalibacterium halodurans (strain ATCC BAA-125 / DSM 18197 / FERM 7344 / JCM 9153 / C-125)</name>
    <name type="common">Bacillus halodurans</name>
    <dbReference type="NCBI Taxonomy" id="272558"/>
    <lineage>
        <taxon>Bacteria</taxon>
        <taxon>Bacillati</taxon>
        <taxon>Bacillota</taxon>
        <taxon>Bacilli</taxon>
        <taxon>Bacillales</taxon>
        <taxon>Bacillaceae</taxon>
        <taxon>Halalkalibacterium (ex Joshi et al. 2022)</taxon>
    </lineage>
</organism>
<dbReference type="AlphaFoldDB" id="Q9KC08"/>
<evidence type="ECO:0000313" key="2">
    <source>
        <dbReference type="Proteomes" id="UP000001258"/>
    </source>
</evidence>
<dbReference type="Proteomes" id="UP000001258">
    <property type="component" value="Chromosome"/>
</dbReference>
<reference evidence="1 2" key="1">
    <citation type="journal article" date="2000" name="Nucleic Acids Res.">
        <title>Complete genome sequence of the alkaliphilic bacterium Bacillus halodurans and genomic sequence comparison with Bacillus subtilis.</title>
        <authorList>
            <person name="Takami H."/>
            <person name="Nakasone K."/>
            <person name="Takaki Y."/>
            <person name="Maeno G."/>
            <person name="Sasaki R."/>
            <person name="Masui N."/>
            <person name="Fuji F."/>
            <person name="Hirama C."/>
            <person name="Nakamura Y."/>
            <person name="Ogasawara N."/>
            <person name="Kuhara S."/>
            <person name="Horikoshi K."/>
        </authorList>
    </citation>
    <scope>NUCLEOTIDE SEQUENCE [LARGE SCALE GENOMIC DNA]</scope>
    <source>
        <strain evidence="2">ATCC BAA-125 / DSM 18197 / FERM 7344 / JCM 9153 / C-125</strain>
    </source>
</reference>